<keyword evidence="4" id="KW-1185">Reference proteome</keyword>
<gene>
    <name evidence="3" type="ORF">BDZ94DRAFT_28887</name>
</gene>
<comment type="similarity">
    <text evidence="1">Belongs to the thioredoxin family.</text>
</comment>
<dbReference type="OrthoDB" id="78947at2759"/>
<dbReference type="InterPro" id="IPR045108">
    <property type="entry name" value="TXNDC17-like"/>
</dbReference>
<evidence type="ECO:0000313" key="3">
    <source>
        <dbReference type="EMBL" id="KAF9469803.1"/>
    </source>
</evidence>
<dbReference type="PANTHER" id="PTHR12452:SF0">
    <property type="entry name" value="THIOREDOXIN DOMAIN-CONTAINING PROTEIN 17"/>
    <property type="match status" value="1"/>
</dbReference>
<dbReference type="SUPFAM" id="SSF52833">
    <property type="entry name" value="Thioredoxin-like"/>
    <property type="match status" value="1"/>
</dbReference>
<accession>A0A9P5YH48</accession>
<reference evidence="3" key="1">
    <citation type="submission" date="2020-11" db="EMBL/GenBank/DDBJ databases">
        <authorList>
            <consortium name="DOE Joint Genome Institute"/>
            <person name="Ahrendt S."/>
            <person name="Riley R."/>
            <person name="Andreopoulos W."/>
            <person name="Labutti K."/>
            <person name="Pangilinan J."/>
            <person name="Ruiz-Duenas F.J."/>
            <person name="Barrasa J.M."/>
            <person name="Sanchez-Garcia M."/>
            <person name="Camarero S."/>
            <person name="Miyauchi S."/>
            <person name="Serrano A."/>
            <person name="Linde D."/>
            <person name="Babiker R."/>
            <person name="Drula E."/>
            <person name="Ayuso-Fernandez I."/>
            <person name="Pacheco R."/>
            <person name="Padilla G."/>
            <person name="Ferreira P."/>
            <person name="Barriuso J."/>
            <person name="Kellner H."/>
            <person name="Castanera R."/>
            <person name="Alfaro M."/>
            <person name="Ramirez L."/>
            <person name="Pisabarro A.G."/>
            <person name="Kuo A."/>
            <person name="Tritt A."/>
            <person name="Lipzen A."/>
            <person name="He G."/>
            <person name="Yan M."/>
            <person name="Ng V."/>
            <person name="Cullen D."/>
            <person name="Martin F."/>
            <person name="Rosso M.-N."/>
            <person name="Henrissat B."/>
            <person name="Hibbett D."/>
            <person name="Martinez A.T."/>
            <person name="Grigoriev I.V."/>
        </authorList>
    </citation>
    <scope>NUCLEOTIDE SEQUENCE</scope>
    <source>
        <strain evidence="3">CBS 247.69</strain>
    </source>
</reference>
<evidence type="ECO:0000259" key="2">
    <source>
        <dbReference type="Pfam" id="PF06110"/>
    </source>
</evidence>
<evidence type="ECO:0000313" key="4">
    <source>
        <dbReference type="Proteomes" id="UP000807353"/>
    </source>
</evidence>
<comment type="caution">
    <text evidence="3">The sequence shown here is derived from an EMBL/GenBank/DDBJ whole genome shotgun (WGS) entry which is preliminary data.</text>
</comment>
<evidence type="ECO:0000256" key="1">
    <source>
        <dbReference type="ARBA" id="ARBA00008987"/>
    </source>
</evidence>
<dbReference type="GO" id="GO:0047134">
    <property type="term" value="F:protein-disulfide reductase [NAD(P)H] activity"/>
    <property type="evidence" value="ECO:0007669"/>
    <property type="project" value="InterPro"/>
</dbReference>
<dbReference type="Proteomes" id="UP000807353">
    <property type="component" value="Unassembled WGS sequence"/>
</dbReference>
<proteinExistence type="inferred from homology"/>
<dbReference type="AlphaFoldDB" id="A0A9P5YH48"/>
<dbReference type="GO" id="GO:0005829">
    <property type="term" value="C:cytosol"/>
    <property type="evidence" value="ECO:0007669"/>
    <property type="project" value="TreeGrafter"/>
</dbReference>
<dbReference type="InterPro" id="IPR036249">
    <property type="entry name" value="Thioredoxin-like_sf"/>
</dbReference>
<name>A0A9P5YH48_9AGAR</name>
<protein>
    <recommendedName>
        <fullName evidence="2">Thioredoxin domain-containing protein</fullName>
    </recommendedName>
</protein>
<dbReference type="EMBL" id="MU150229">
    <property type="protein sequence ID" value="KAF9469803.1"/>
    <property type="molecule type" value="Genomic_DNA"/>
</dbReference>
<dbReference type="Gene3D" id="3.40.30.10">
    <property type="entry name" value="Glutaredoxin"/>
    <property type="match status" value="1"/>
</dbReference>
<dbReference type="InterPro" id="IPR010357">
    <property type="entry name" value="TXNDC17_dom"/>
</dbReference>
<sequence length="116" mass="13176">MPLRISQEPIDSQSLKAVEEEYIIFYSSIVDGQSWCPDCRNVEDLVQNTFGTSDGPSGVIVYVGDRLQWKSPSNVFRNEPWNLTDIPTIVRLQDGTERSRIVEKEIPEGLKTFIEG</sequence>
<feature type="domain" description="Thioredoxin" evidence="2">
    <location>
        <begin position="19"/>
        <end position="105"/>
    </location>
</feature>
<organism evidence="3 4">
    <name type="scientific">Collybia nuda</name>
    <dbReference type="NCBI Taxonomy" id="64659"/>
    <lineage>
        <taxon>Eukaryota</taxon>
        <taxon>Fungi</taxon>
        <taxon>Dikarya</taxon>
        <taxon>Basidiomycota</taxon>
        <taxon>Agaricomycotina</taxon>
        <taxon>Agaricomycetes</taxon>
        <taxon>Agaricomycetidae</taxon>
        <taxon>Agaricales</taxon>
        <taxon>Tricholomatineae</taxon>
        <taxon>Clitocybaceae</taxon>
        <taxon>Collybia</taxon>
    </lineage>
</organism>
<dbReference type="Pfam" id="PF06110">
    <property type="entry name" value="TXD17-like_Trx"/>
    <property type="match status" value="1"/>
</dbReference>
<dbReference type="PANTHER" id="PTHR12452">
    <property type="entry name" value="42-9-9 PROTEIN-RELATED"/>
    <property type="match status" value="1"/>
</dbReference>